<dbReference type="AlphaFoldDB" id="I0K8Y9"/>
<evidence type="ECO:0000256" key="1">
    <source>
        <dbReference type="SAM" id="Phobius"/>
    </source>
</evidence>
<feature type="transmembrane region" description="Helical" evidence="1">
    <location>
        <begin position="170"/>
        <end position="188"/>
    </location>
</feature>
<feature type="transmembrane region" description="Helical" evidence="1">
    <location>
        <begin position="57"/>
        <end position="77"/>
    </location>
</feature>
<sequence>MAVSWLINNPFMSYLRMALCTLAATLAGRATHAQTPTALPADRLAFSQQRYNHTRTLGLSLGGYALANMAVSGLAIGQAEGEAKYFHQMNLYWNAVNLGIAGVGLLGLRKQHPDTETLGKAVQKHEAMKRTLLFNAGLDVAYIAGGLYLTERANSRPDQADKLRGYGKAVMVQGAFLLAFDVVNYFIFKKRGDPQQIQLIGQSPLGMGVVVPIR</sequence>
<dbReference type="Pfam" id="PF22503">
    <property type="entry name" value="DUF6992"/>
    <property type="match status" value="1"/>
</dbReference>
<keyword evidence="1" id="KW-0472">Membrane</keyword>
<gene>
    <name evidence="3" type="ORF">FAES_2583</name>
</gene>
<feature type="signal peptide" evidence="2">
    <location>
        <begin position="1"/>
        <end position="33"/>
    </location>
</feature>
<proteinExistence type="predicted"/>
<evidence type="ECO:0000313" key="3">
    <source>
        <dbReference type="EMBL" id="CCH00592.1"/>
    </source>
</evidence>
<feature type="transmembrane region" description="Helical" evidence="1">
    <location>
        <begin position="132"/>
        <end position="150"/>
    </location>
</feature>
<protein>
    <submittedName>
        <fullName evidence="3">Uncharacterized protein</fullName>
    </submittedName>
</protein>
<evidence type="ECO:0000256" key="2">
    <source>
        <dbReference type="SAM" id="SignalP"/>
    </source>
</evidence>
<keyword evidence="1" id="KW-0812">Transmembrane</keyword>
<keyword evidence="1" id="KW-1133">Transmembrane helix</keyword>
<reference evidence="3 4" key="1">
    <citation type="journal article" date="2012" name="J. Bacteriol.">
        <title>Genome Sequence of Fibrella aestuarina BUZ 2T, a Filamentous Marine Bacterium.</title>
        <authorList>
            <person name="Filippini M."/>
            <person name="Qi W."/>
            <person name="Blom J."/>
            <person name="Goesmann A."/>
            <person name="Smits T.H."/>
            <person name="Bagheri H.C."/>
        </authorList>
    </citation>
    <scope>NUCLEOTIDE SEQUENCE [LARGE SCALE GENOMIC DNA]</scope>
    <source>
        <strain evidence="4">BUZ 2T</strain>
    </source>
</reference>
<dbReference type="KEGG" id="fae:FAES_2583"/>
<dbReference type="STRING" id="1166018.FAES_2583"/>
<dbReference type="HOGENOM" id="CLU_117072_0_0_10"/>
<accession>I0K8Y9</accession>
<name>I0K8Y9_9BACT</name>
<keyword evidence="2" id="KW-0732">Signal</keyword>
<dbReference type="eggNOG" id="ENOG5032RZA">
    <property type="taxonomic scope" value="Bacteria"/>
</dbReference>
<feature type="chain" id="PRO_5003631289" evidence="2">
    <location>
        <begin position="34"/>
        <end position="214"/>
    </location>
</feature>
<evidence type="ECO:0000313" key="4">
    <source>
        <dbReference type="Proteomes" id="UP000011058"/>
    </source>
</evidence>
<organism evidence="3 4">
    <name type="scientific">Fibrella aestuarina BUZ 2</name>
    <dbReference type="NCBI Taxonomy" id="1166018"/>
    <lineage>
        <taxon>Bacteria</taxon>
        <taxon>Pseudomonadati</taxon>
        <taxon>Bacteroidota</taxon>
        <taxon>Cytophagia</taxon>
        <taxon>Cytophagales</taxon>
        <taxon>Spirosomataceae</taxon>
        <taxon>Fibrella</taxon>
    </lineage>
</organism>
<keyword evidence="4" id="KW-1185">Reference proteome</keyword>
<dbReference type="Proteomes" id="UP000011058">
    <property type="component" value="Chromosome"/>
</dbReference>
<dbReference type="PATRIC" id="fig|1166018.3.peg.4349"/>
<dbReference type="EMBL" id="HE796683">
    <property type="protein sequence ID" value="CCH00592.1"/>
    <property type="molecule type" value="Genomic_DNA"/>
</dbReference>
<dbReference type="InterPro" id="IPR054261">
    <property type="entry name" value="DUF6992"/>
</dbReference>